<organism evidence="2 3">
    <name type="scientific">Meganyctiphanes norvegica</name>
    <name type="common">Northern krill</name>
    <name type="synonym">Thysanopoda norvegica</name>
    <dbReference type="NCBI Taxonomy" id="48144"/>
    <lineage>
        <taxon>Eukaryota</taxon>
        <taxon>Metazoa</taxon>
        <taxon>Ecdysozoa</taxon>
        <taxon>Arthropoda</taxon>
        <taxon>Crustacea</taxon>
        <taxon>Multicrustacea</taxon>
        <taxon>Malacostraca</taxon>
        <taxon>Eumalacostraca</taxon>
        <taxon>Eucarida</taxon>
        <taxon>Euphausiacea</taxon>
        <taxon>Euphausiidae</taxon>
        <taxon>Meganyctiphanes</taxon>
    </lineage>
</organism>
<evidence type="ECO:0000313" key="2">
    <source>
        <dbReference type="EMBL" id="CAL4107273.1"/>
    </source>
</evidence>
<accession>A0AAV2R217</accession>
<feature type="compositionally biased region" description="Basic and acidic residues" evidence="1">
    <location>
        <begin position="355"/>
        <end position="367"/>
    </location>
</feature>
<keyword evidence="3" id="KW-1185">Reference proteome</keyword>
<protein>
    <submittedName>
        <fullName evidence="2">Uncharacterized protein</fullName>
    </submittedName>
</protein>
<reference evidence="2 3" key="1">
    <citation type="submission" date="2024-05" db="EMBL/GenBank/DDBJ databases">
        <authorList>
            <person name="Wallberg A."/>
        </authorList>
    </citation>
    <scope>NUCLEOTIDE SEQUENCE [LARGE SCALE GENOMIC DNA]</scope>
</reference>
<dbReference type="EMBL" id="CAXKWB010013306">
    <property type="protein sequence ID" value="CAL4107273.1"/>
    <property type="molecule type" value="Genomic_DNA"/>
</dbReference>
<dbReference type="AlphaFoldDB" id="A0AAV2R217"/>
<name>A0AAV2R217_MEGNR</name>
<evidence type="ECO:0000313" key="3">
    <source>
        <dbReference type="Proteomes" id="UP001497623"/>
    </source>
</evidence>
<evidence type="ECO:0000256" key="1">
    <source>
        <dbReference type="SAM" id="MobiDB-lite"/>
    </source>
</evidence>
<proteinExistence type="predicted"/>
<gene>
    <name evidence="2" type="ORF">MNOR_LOCUS18525</name>
</gene>
<comment type="caution">
    <text evidence="2">The sequence shown here is derived from an EMBL/GenBank/DDBJ whole genome shotgun (WGS) entry which is preliminary data.</text>
</comment>
<dbReference type="Proteomes" id="UP001497623">
    <property type="component" value="Unassembled WGS sequence"/>
</dbReference>
<sequence>MKIMYRDLSENLPPTAVDQGDMTPTRLQVMNGKVPYLPCRVQLYDTNQVLHCLEQRHTSIRNNNDPSENDHNNKNSKNITPTWVAFVGDSKMRDKFATMVFGPISKFNWTTSWDAHTNGEYVELSMEALKKKIFKKTMQSMRAVSTDGLLQVDYVSATRGLTTDVHVDLPRPVPLLRRWATTTDNLPQLIVIGYGMWTFLIGYISKKPYLDPYDEILERWKATEEVLVSLASRTNVLVWPQGRKRSYAGLDFLRDTHFDYEAILKNNLEDKQALDWIEKAMHQALKNTGLTQWDSLVPFNLANIRECRAIREVIHRAYDSDGITVSESNTTLHRRKKRRDSAMNIQGSDIDDKPEDERKQRDNKMYPEESYGPTVNVMDTKKRERVLKEKLQANIIRVNNRVNSSLYDSLSIRNKERLNITKNTNSFIRNKIYQRYIDYISSVLKNISLKDLQSLYDSSFFKCKDALHTSEMSMQDEIQMIYNLLCNQYESKQSDLCCQV</sequence>
<feature type="region of interest" description="Disordered" evidence="1">
    <location>
        <begin position="328"/>
        <end position="374"/>
    </location>
</feature>